<dbReference type="InterPro" id="IPR024945">
    <property type="entry name" value="Spt5_C_dom"/>
</dbReference>
<dbReference type="GO" id="GO:0006368">
    <property type="term" value="P:transcription elongation by RNA polymerase II"/>
    <property type="evidence" value="ECO:0007669"/>
    <property type="project" value="TreeGrafter"/>
</dbReference>
<dbReference type="InterPro" id="IPR041973">
    <property type="entry name" value="KOW_Spt5_1"/>
</dbReference>
<evidence type="ECO:0000256" key="12">
    <source>
        <dbReference type="ARBA" id="ARBA00023159"/>
    </source>
</evidence>
<protein>
    <recommendedName>
        <fullName evidence="3">Transcription elongation factor SPT5</fullName>
    </recommendedName>
    <alternativeName>
        <fullName evidence="15">DRB sensitivity-inducing factor large subunit</fullName>
    </alternativeName>
    <alternativeName>
        <fullName evidence="4">Transcription elongation factor spt5</fullName>
    </alternativeName>
</protein>
<dbReference type="Gene3D" id="2.10.110.10">
    <property type="entry name" value="Cysteine Rich Protein"/>
    <property type="match status" value="1"/>
</dbReference>
<dbReference type="Pfam" id="PF23265">
    <property type="entry name" value="Ig-like_KY"/>
    <property type="match status" value="2"/>
</dbReference>
<dbReference type="InterPro" id="IPR057936">
    <property type="entry name" value="KOWx_Spt5"/>
</dbReference>
<dbReference type="EMBL" id="AXCM01002330">
    <property type="status" value="NOT_ANNOTATED_CDS"/>
    <property type="molecule type" value="Genomic_DNA"/>
</dbReference>
<evidence type="ECO:0000256" key="2">
    <source>
        <dbReference type="ARBA" id="ARBA00006956"/>
    </source>
</evidence>
<dbReference type="SMART" id="SM01104">
    <property type="entry name" value="CTD"/>
    <property type="match status" value="1"/>
</dbReference>
<evidence type="ECO:0000256" key="5">
    <source>
        <dbReference type="ARBA" id="ARBA00022491"/>
    </source>
</evidence>
<dbReference type="CDD" id="cd06085">
    <property type="entry name" value="KOW_Spt5_5"/>
    <property type="match status" value="1"/>
</dbReference>
<dbReference type="InterPro" id="IPR039659">
    <property type="entry name" value="SPT5"/>
</dbReference>
<evidence type="ECO:0000256" key="13">
    <source>
        <dbReference type="ARBA" id="ARBA00023163"/>
    </source>
</evidence>
<evidence type="ECO:0000256" key="16">
    <source>
        <dbReference type="SAM" id="MobiDB-lite"/>
    </source>
</evidence>
<evidence type="ECO:0000256" key="8">
    <source>
        <dbReference type="ARBA" id="ARBA00022737"/>
    </source>
</evidence>
<dbReference type="GO" id="GO:0006357">
    <property type="term" value="P:regulation of transcription by RNA polymerase II"/>
    <property type="evidence" value="ECO:0007669"/>
    <property type="project" value="InterPro"/>
</dbReference>
<feature type="region of interest" description="Disordered" evidence="16">
    <location>
        <begin position="792"/>
        <end position="829"/>
    </location>
</feature>
<dbReference type="Pfam" id="PF11942">
    <property type="entry name" value="Spt5_N"/>
    <property type="match status" value="1"/>
</dbReference>
<dbReference type="CDD" id="cd09443">
    <property type="entry name" value="LIM_Ltd-1"/>
    <property type="match status" value="1"/>
</dbReference>
<evidence type="ECO:0000256" key="10">
    <source>
        <dbReference type="ARBA" id="ARBA00023015"/>
    </source>
</evidence>
<feature type="compositionally biased region" description="Polar residues" evidence="16">
    <location>
        <begin position="75"/>
        <end position="86"/>
    </location>
</feature>
<evidence type="ECO:0000256" key="3">
    <source>
        <dbReference type="ARBA" id="ARBA00020181"/>
    </source>
</evidence>
<keyword evidence="19" id="KW-1185">Reference proteome</keyword>
<dbReference type="CDD" id="cd06084">
    <property type="entry name" value="KOW_Spt5_4"/>
    <property type="match status" value="1"/>
</dbReference>
<feature type="region of interest" description="Disordered" evidence="16">
    <location>
        <begin position="1187"/>
        <end position="1222"/>
    </location>
</feature>
<dbReference type="CDD" id="cd06081">
    <property type="entry name" value="KOW_Spt5_1"/>
    <property type="match status" value="1"/>
</dbReference>
<accession>A0A182M7H4</accession>
<keyword evidence="9" id="KW-0862">Zinc</keyword>
<feature type="region of interest" description="Disordered" evidence="16">
    <location>
        <begin position="886"/>
        <end position="951"/>
    </location>
</feature>
<keyword evidence="13" id="KW-0804">Transcription</keyword>
<dbReference type="FunFam" id="2.30.30.30:FF:000017">
    <property type="entry name" value="Transcription elongation factor SPT5"/>
    <property type="match status" value="1"/>
</dbReference>
<evidence type="ECO:0000313" key="19">
    <source>
        <dbReference type="Proteomes" id="UP000075883"/>
    </source>
</evidence>
<dbReference type="Proteomes" id="UP000075883">
    <property type="component" value="Unassembled WGS sequence"/>
</dbReference>
<dbReference type="Pfam" id="PF23291">
    <property type="entry name" value="KOW4_SPT5"/>
    <property type="match status" value="1"/>
</dbReference>
<dbReference type="Pfam" id="PF03439">
    <property type="entry name" value="Spt5-NGN"/>
    <property type="match status" value="1"/>
</dbReference>
<dbReference type="GO" id="GO:0003729">
    <property type="term" value="F:mRNA binding"/>
    <property type="evidence" value="ECO:0007669"/>
    <property type="project" value="TreeGrafter"/>
</dbReference>
<dbReference type="InterPro" id="IPR022581">
    <property type="entry name" value="Spt5_N"/>
</dbReference>
<dbReference type="InterPro" id="IPR001781">
    <property type="entry name" value="Znf_LIM"/>
</dbReference>
<dbReference type="InterPro" id="IPR008991">
    <property type="entry name" value="Translation_prot_SH3-like_sf"/>
</dbReference>
<dbReference type="InterPro" id="IPR041977">
    <property type="entry name" value="KOW_Spt5_4"/>
</dbReference>
<feature type="compositionally biased region" description="Gly residues" evidence="16">
    <location>
        <begin position="801"/>
        <end position="823"/>
    </location>
</feature>
<dbReference type="FunFam" id="3.30.70.940:FF:000003">
    <property type="entry name" value="Transcription elongation factor SPT5"/>
    <property type="match status" value="1"/>
</dbReference>
<reference evidence="19" key="1">
    <citation type="submission" date="2013-09" db="EMBL/GenBank/DDBJ databases">
        <title>The Genome Sequence of Anopheles culicifacies species A.</title>
        <authorList>
            <consortium name="The Broad Institute Genomics Platform"/>
            <person name="Neafsey D.E."/>
            <person name="Besansky N."/>
            <person name="Howell P."/>
            <person name="Walton C."/>
            <person name="Young S.K."/>
            <person name="Zeng Q."/>
            <person name="Gargeya S."/>
            <person name="Fitzgerald M."/>
            <person name="Haas B."/>
            <person name="Abouelleil A."/>
            <person name="Allen A.W."/>
            <person name="Alvarado L."/>
            <person name="Arachchi H.M."/>
            <person name="Berlin A.M."/>
            <person name="Chapman S.B."/>
            <person name="Gainer-Dewar J."/>
            <person name="Goldberg J."/>
            <person name="Griggs A."/>
            <person name="Gujja S."/>
            <person name="Hansen M."/>
            <person name="Howarth C."/>
            <person name="Imamovic A."/>
            <person name="Ireland A."/>
            <person name="Larimer J."/>
            <person name="McCowan C."/>
            <person name="Murphy C."/>
            <person name="Pearson M."/>
            <person name="Poon T.W."/>
            <person name="Priest M."/>
            <person name="Roberts A."/>
            <person name="Saif S."/>
            <person name="Shea T."/>
            <person name="Sisk P."/>
            <person name="Sykes S."/>
            <person name="Wortman J."/>
            <person name="Nusbaum C."/>
            <person name="Birren B."/>
        </authorList>
    </citation>
    <scope>NUCLEOTIDE SEQUENCE [LARGE SCALE GENOMIC DNA]</scope>
    <source>
        <strain evidence="19">A-37</strain>
    </source>
</reference>
<organism evidence="18 19">
    <name type="scientific">Anopheles culicifacies</name>
    <dbReference type="NCBI Taxonomy" id="139723"/>
    <lineage>
        <taxon>Eukaryota</taxon>
        <taxon>Metazoa</taxon>
        <taxon>Ecdysozoa</taxon>
        <taxon>Arthropoda</taxon>
        <taxon>Hexapoda</taxon>
        <taxon>Insecta</taxon>
        <taxon>Pterygota</taxon>
        <taxon>Neoptera</taxon>
        <taxon>Endopterygota</taxon>
        <taxon>Diptera</taxon>
        <taxon>Nematocera</taxon>
        <taxon>Culicoidea</taxon>
        <taxon>Culicidae</taxon>
        <taxon>Anophelinae</taxon>
        <taxon>Anopheles</taxon>
        <taxon>culicifacies species complex</taxon>
    </lineage>
</organism>
<evidence type="ECO:0000256" key="4">
    <source>
        <dbReference type="ARBA" id="ARBA00021370"/>
    </source>
</evidence>
<evidence type="ECO:0000256" key="14">
    <source>
        <dbReference type="ARBA" id="ARBA00023242"/>
    </source>
</evidence>
<dbReference type="Pfam" id="PF23284">
    <property type="entry name" value="KOW2_Spt5"/>
    <property type="match status" value="1"/>
</dbReference>
<keyword evidence="6" id="KW-0597">Phosphoprotein</keyword>
<dbReference type="GO" id="GO:0032044">
    <property type="term" value="C:DSIF complex"/>
    <property type="evidence" value="ECO:0007669"/>
    <property type="project" value="TreeGrafter"/>
</dbReference>
<keyword evidence="10" id="KW-0805">Transcription regulation</keyword>
<dbReference type="SMART" id="SM00460">
    <property type="entry name" value="TGc"/>
    <property type="match status" value="1"/>
</dbReference>
<dbReference type="FunFam" id="2.30.30.30:FF:000013">
    <property type="entry name" value="Transcription elongation factor SPT5"/>
    <property type="match status" value="1"/>
</dbReference>
<dbReference type="InterPro" id="IPR005100">
    <property type="entry name" value="NGN-domain"/>
</dbReference>
<feature type="compositionally biased region" description="Polar residues" evidence="16">
    <location>
        <begin position="932"/>
        <end position="942"/>
    </location>
</feature>
<name>A0A182M7H4_9DIPT</name>
<feature type="compositionally biased region" description="Polar residues" evidence="16">
    <location>
        <begin position="886"/>
        <end position="924"/>
    </location>
</feature>
<feature type="compositionally biased region" description="Low complexity" evidence="16">
    <location>
        <begin position="98"/>
        <end position="124"/>
    </location>
</feature>
<feature type="region of interest" description="Disordered" evidence="16">
    <location>
        <begin position="59"/>
        <end position="191"/>
    </location>
</feature>
<dbReference type="Gene3D" id="3.30.70.940">
    <property type="entry name" value="NusG, N-terminal domain"/>
    <property type="match status" value="1"/>
</dbReference>
<feature type="compositionally biased region" description="Polar residues" evidence="16">
    <location>
        <begin position="1192"/>
        <end position="1204"/>
    </location>
</feature>
<dbReference type="InterPro" id="IPR005824">
    <property type="entry name" value="KOW"/>
</dbReference>
<keyword evidence="14" id="KW-0539">Nucleus</keyword>
<dbReference type="Gene3D" id="2.30.30.30">
    <property type="match status" value="3"/>
</dbReference>
<reference evidence="18" key="2">
    <citation type="submission" date="2020-05" db="UniProtKB">
        <authorList>
            <consortium name="EnsemblMetazoa"/>
        </authorList>
    </citation>
    <scope>IDENTIFICATION</scope>
    <source>
        <strain evidence="18">A-37</strain>
    </source>
</reference>
<dbReference type="PROSITE" id="PS00478">
    <property type="entry name" value="LIM_DOMAIN_1"/>
    <property type="match status" value="1"/>
</dbReference>
<dbReference type="InterPro" id="IPR041978">
    <property type="entry name" value="KOW_Spt5_5"/>
</dbReference>
<dbReference type="PANTHER" id="PTHR11125">
    <property type="entry name" value="SUPPRESSOR OF TY 5"/>
    <property type="match status" value="1"/>
</dbReference>
<dbReference type="STRING" id="139723.A0A182M7H4"/>
<feature type="domain" description="LIM zinc-binding" evidence="17">
    <location>
        <begin position="11"/>
        <end position="47"/>
    </location>
</feature>
<proteinExistence type="inferred from homology"/>
<dbReference type="FunFam" id="2.30.30.30:FF:000016">
    <property type="entry name" value="Transcription elongation factor SPT5"/>
    <property type="match status" value="1"/>
</dbReference>
<evidence type="ECO:0000256" key="6">
    <source>
        <dbReference type="ARBA" id="ARBA00022553"/>
    </source>
</evidence>
<dbReference type="Pfam" id="PF23288">
    <property type="entry name" value="KOW6_SPT5"/>
    <property type="match status" value="1"/>
</dbReference>
<dbReference type="InterPro" id="IPR056564">
    <property type="entry name" value="Ig-like_KY"/>
</dbReference>
<dbReference type="InterPro" id="IPR041975">
    <property type="entry name" value="KOW_Spt5_2"/>
</dbReference>
<dbReference type="CDD" id="cd06083">
    <property type="entry name" value="KOW_Spt5_3"/>
    <property type="match status" value="1"/>
</dbReference>
<dbReference type="SUPFAM" id="SSF50104">
    <property type="entry name" value="Translation proteins SH3-like domain"/>
    <property type="match status" value="1"/>
</dbReference>
<keyword evidence="7" id="KW-0479">Metal-binding</keyword>
<dbReference type="Pfam" id="PF23037">
    <property type="entry name" value="KOWx_SPT5"/>
    <property type="match status" value="1"/>
</dbReference>
<keyword evidence="12" id="KW-0010">Activator</keyword>
<keyword evidence="5" id="KW-0678">Repressor</keyword>
<dbReference type="Pfam" id="PF00467">
    <property type="entry name" value="KOW"/>
    <property type="match status" value="1"/>
</dbReference>
<dbReference type="GO" id="GO:0032784">
    <property type="term" value="P:regulation of DNA-templated transcription elongation"/>
    <property type="evidence" value="ECO:0007669"/>
    <property type="project" value="InterPro"/>
</dbReference>
<feature type="compositionally biased region" description="Acidic residues" evidence="16">
    <location>
        <begin position="142"/>
        <end position="176"/>
    </location>
</feature>
<dbReference type="SMART" id="SM00739">
    <property type="entry name" value="KOW"/>
    <property type="match status" value="6"/>
</dbReference>
<evidence type="ECO:0000256" key="1">
    <source>
        <dbReference type="ARBA" id="ARBA00004123"/>
    </source>
</evidence>
<dbReference type="CDD" id="cd06082">
    <property type="entry name" value="KOW_Spt5_2"/>
    <property type="match status" value="1"/>
</dbReference>
<dbReference type="VEuPathDB" id="VectorBase:ACUA011390"/>
<dbReference type="InterPro" id="IPR041976">
    <property type="entry name" value="KOW_Spt5_3"/>
</dbReference>
<dbReference type="InterPro" id="IPR014722">
    <property type="entry name" value="Rib_uL2_dom2"/>
</dbReference>
<dbReference type="InterPro" id="IPR041980">
    <property type="entry name" value="KOW_Spt5_6_metazoa"/>
</dbReference>
<evidence type="ECO:0000313" key="18">
    <source>
        <dbReference type="EnsemblMetazoa" id="ACUA011390-PA"/>
    </source>
</evidence>
<feature type="region of interest" description="Disordered" evidence="16">
    <location>
        <begin position="991"/>
        <end position="1046"/>
    </location>
</feature>
<dbReference type="InterPro" id="IPR039385">
    <property type="entry name" value="NGN_Euk"/>
</dbReference>
<comment type="subcellular location">
    <subcellularLocation>
        <location evidence="1">Nucleus</location>
    </subcellularLocation>
</comment>
<dbReference type="EnsemblMetazoa" id="ACUA011390-RA">
    <property type="protein sequence ID" value="ACUA011390-PA"/>
    <property type="gene ID" value="ACUA011390"/>
</dbReference>
<sequence length="1918" mass="216152">MYRPNFYESTCLRCSEIVYQVDRVGPLKDFTFFHSGCFKCKRCGTKLTLKTYYNNQHNQDDKEVSQSDGSYFRANKTTPGTGSGSDADSVASNRSRKSGGSNRSVSRSVSRSPQRSRSPSSSQSDNERPRKKQRKDRRRLDDEDDDDEEEDAEDEQEPEGEDLDSEEYDEEEEDDDDNRRGGRKKKKKPDRFGGFIIDEAEVDDEVDEDDEWEDGAQEMGIVSNEIEEVGQTAREIENRRRGTNLWDSHKEDELAEYLKRKYADASVARRQFGDGGEEMSDEITQQTLLPGIKDPNLWMVKCRIGEEKATALLLMRKFLTYQNTDQPMQIKSVVAPESVKGYIYIEAYKQAHVKSAINNVGNLRVGIWKQEMVPIKDMTDILKVVKEQTGLKPKQWVRLKRGIYKDDIAQVDYVDLAQNQVHLKLLPRIDYTRLRGALRATQTEESTDAKRKKRRPAAKSFDPEAIRAIGGELTSDGDFLIFEGNRYSRKGFLYKAFTMSAVLADGVKPTLAELERFEEQPEEINIELAVSSKEDPVTGHSFSMGDNVEVCVGDLMNLQAKIIAIDGSLITVMPKHEELRDPLIFKAAELRKYFKTGDHVKVLAGRYEGETGLIVRVEPSRIVLVSDLTMHELEVLPRDLQICTDMATGVDSLGIYQWGDLVQLDAQTVGVIVRLERENFHVLGMHGKVIECKPTALQKRRENRNTIALDGDQNQIRRKDIVKVMEGPHTGRDGEIKHLYRNLAFLHSRMYTENGGIFVVKTRHLQLAGGNKNPMQNSNPMMSPFGGIMSPRIHSPMHPSGGRGGGGGGPNRGGRGGGRGGGRVSRDREILGRTIRITGGPYKGAVGIVKDATETTARVELHSSCQTISVDRNHITVVDGGATKAGSVSSYMRTPSRTPASSYGAQTPVYSGSKTPLHGSQTPQYDPGSRTPYGSMTPSHDGSMTPRHGAWDPTVSNTPARSNDFDFMEEPSPSPGYNPSTPGYQINTPYAPQTPGNMFNSENYSPYQASPNPSPSPYQVGGYIGTPSPSAYSPATPGAPASPYNPQTPGAGLDPQLGDWFTTDIEVTIRSHGDSDLSGQTGIIRTVNNGDCVVFLPEEDHCVTVPLSNLQPVLPEPGEKFKVIVGEDRETVGEFIDMSGSNEALVYCCSHVPKSGPGHFDQTSVGIRQALNVPKSTNYVNEQIRGHRNDSIDGQQRLGTPNGYNNGGREGNTPPQNDPDYKYGRFDASALHIAHALKQTEIQKAYDKPREKPIDYYLARDEQAKLEMKHRKEEDDLYRKFARKREEEDRRMQSEIQVRIVVGRASIDIKIYDSVCVFQDEWERELQRLAHKFEKELTTSRRSREDQSMLTLKHEQQKEDLEKNMTIRKTKKKESLTRKLLEHERSETAALVDRQSSEMLELISVRRSEYMQSESIFLDDDINETVVAMEYPLVAPKPAPPALSKFQVYNDPVEFQDVDQIAITVAQEDQKTFTDLVRQLVGRCTSDIEKARTIFRWITVKNLNTMTFDDNLRGDTPMGLLRGIKYGTESYHVLFKRLCSYAGLHCVVIKGYSKSAGYQPGVKFQDSSHPKNSRFRNSWNAVYVAGAWRFVQCNWGARHLVNAKEAPKTGKGKNDSLRYEYDDHYFLTDPREFIYEFFPLQEEWQLLKRPITLTEFENLPFVRSLFFRYGLHFADDGYGAVVYTDDTGAATVRIAMPSDMQGCLIFHYNLKFYDSDEDSFDGVSLKRFVMQSVISNVVAFRVHAPCSGAFLLDIFANAVTPQEYLTGEPMKFKSVCKFKICCEELQTVMVPLPDCASGEWGPTKATRLFGLIPITHPEPLIFAGRSIELQFRMSRPLTDFMATLHKNSIEEKKLSKYVQQSIIDDMITFNISFPEEGQYGLDIYTREVGSVSHNNNSSTEKHLLTHCCKYLINSSKRN</sequence>
<dbReference type="Pfam" id="PF23042">
    <property type="entry name" value="KOW1_SPT5"/>
    <property type="match status" value="1"/>
</dbReference>
<feature type="region of interest" description="Disordered" evidence="16">
    <location>
        <begin position="440"/>
        <end position="459"/>
    </location>
</feature>
<dbReference type="PANTHER" id="PTHR11125:SF7">
    <property type="entry name" value="TRANSCRIPTION ELONGATION FACTOR SPT5"/>
    <property type="match status" value="1"/>
</dbReference>
<dbReference type="InterPro" id="IPR006645">
    <property type="entry name" value="NGN-like_dom"/>
</dbReference>
<dbReference type="Pfam" id="PF23290">
    <property type="entry name" value="KOW5_SPT5"/>
    <property type="match status" value="1"/>
</dbReference>
<keyword evidence="11" id="KW-0440">LIM domain</keyword>
<dbReference type="SMART" id="SM00738">
    <property type="entry name" value="NGN"/>
    <property type="match status" value="1"/>
</dbReference>
<feature type="compositionally biased region" description="Low complexity" evidence="16">
    <location>
        <begin position="1025"/>
        <end position="1044"/>
    </location>
</feature>
<keyword evidence="8" id="KW-0677">Repeat</keyword>
<comment type="similarity">
    <text evidence="2">Belongs to the SPT5 family.</text>
</comment>
<feature type="compositionally biased region" description="Polar residues" evidence="16">
    <location>
        <begin position="991"/>
        <end position="1011"/>
    </location>
</feature>
<evidence type="ECO:0000256" key="9">
    <source>
        <dbReference type="ARBA" id="ARBA00022833"/>
    </source>
</evidence>
<dbReference type="CDD" id="cd09888">
    <property type="entry name" value="NGN_Euk"/>
    <property type="match status" value="1"/>
</dbReference>
<evidence type="ECO:0000256" key="7">
    <source>
        <dbReference type="ARBA" id="ARBA00022723"/>
    </source>
</evidence>
<dbReference type="EMBL" id="AXCM01002331">
    <property type="status" value="NOT_ANNOTATED_CDS"/>
    <property type="molecule type" value="Genomic_DNA"/>
</dbReference>
<evidence type="ECO:0000256" key="15">
    <source>
        <dbReference type="ARBA" id="ARBA00029645"/>
    </source>
</evidence>
<dbReference type="GO" id="GO:0046872">
    <property type="term" value="F:metal ion binding"/>
    <property type="evidence" value="ECO:0007669"/>
    <property type="project" value="UniProtKB-KW"/>
</dbReference>
<dbReference type="InterPro" id="IPR002931">
    <property type="entry name" value="Transglutaminase-like"/>
</dbReference>
<dbReference type="InterPro" id="IPR036735">
    <property type="entry name" value="NGN_dom_sf"/>
</dbReference>
<evidence type="ECO:0000256" key="11">
    <source>
        <dbReference type="ARBA" id="ARBA00023038"/>
    </source>
</evidence>
<evidence type="ECO:0000259" key="17">
    <source>
        <dbReference type="PROSITE" id="PS00478"/>
    </source>
</evidence>